<name>A0A2U9CFN1_SCOMX</name>
<protein>
    <submittedName>
        <fullName evidence="1">Uncharacterized protein</fullName>
    </submittedName>
</protein>
<dbReference type="EMBL" id="CP026258">
    <property type="protein sequence ID" value="AWP15023.1"/>
    <property type="molecule type" value="Genomic_DNA"/>
</dbReference>
<sequence length="60" mass="6593">MAVGLSQRETERRWRLSKRGENNSVTKLGKLHGVGCPGTDGNLGLKDRSFGWIGYTTVSD</sequence>
<keyword evidence="2" id="KW-1185">Reference proteome</keyword>
<accession>A0A2U9CFN1</accession>
<dbReference type="Proteomes" id="UP000246464">
    <property type="component" value="Chromosome 16"/>
</dbReference>
<dbReference type="AlphaFoldDB" id="A0A2U9CFN1"/>
<evidence type="ECO:0000313" key="2">
    <source>
        <dbReference type="Proteomes" id="UP000246464"/>
    </source>
</evidence>
<evidence type="ECO:0000313" key="1">
    <source>
        <dbReference type="EMBL" id="AWP15023.1"/>
    </source>
</evidence>
<proteinExistence type="predicted"/>
<gene>
    <name evidence="1" type="ORF">SMAX5B_015131</name>
</gene>
<organism evidence="1 2">
    <name type="scientific">Scophthalmus maximus</name>
    <name type="common">Turbot</name>
    <name type="synonym">Psetta maxima</name>
    <dbReference type="NCBI Taxonomy" id="52904"/>
    <lineage>
        <taxon>Eukaryota</taxon>
        <taxon>Metazoa</taxon>
        <taxon>Chordata</taxon>
        <taxon>Craniata</taxon>
        <taxon>Vertebrata</taxon>
        <taxon>Euteleostomi</taxon>
        <taxon>Actinopterygii</taxon>
        <taxon>Neopterygii</taxon>
        <taxon>Teleostei</taxon>
        <taxon>Neoteleostei</taxon>
        <taxon>Acanthomorphata</taxon>
        <taxon>Carangaria</taxon>
        <taxon>Pleuronectiformes</taxon>
        <taxon>Pleuronectoidei</taxon>
        <taxon>Scophthalmidae</taxon>
        <taxon>Scophthalmus</taxon>
    </lineage>
</organism>
<reference evidence="1 2" key="1">
    <citation type="submission" date="2017-12" db="EMBL/GenBank/DDBJ databases">
        <title>Integrating genomic resources of turbot (Scophthalmus maximus) in depth evaluation of genetic and physical mapping variation across individuals.</title>
        <authorList>
            <person name="Martinez P."/>
        </authorList>
    </citation>
    <scope>NUCLEOTIDE SEQUENCE [LARGE SCALE GENOMIC DNA]</scope>
</reference>